<dbReference type="STRING" id="198628.Dda3937_04466"/>
<organism evidence="1 2">
    <name type="scientific">Dickeya dadantii (strain 3937)</name>
    <name type="common">Erwinia chrysanthemi (strain 3937)</name>
    <dbReference type="NCBI Taxonomy" id="198628"/>
    <lineage>
        <taxon>Bacteria</taxon>
        <taxon>Pseudomonadati</taxon>
        <taxon>Pseudomonadota</taxon>
        <taxon>Gammaproteobacteria</taxon>
        <taxon>Enterobacterales</taxon>
        <taxon>Pectobacteriaceae</taxon>
        <taxon>Dickeya</taxon>
    </lineage>
</organism>
<dbReference type="EMBL" id="CP002038">
    <property type="protein sequence ID" value="ADM96929.1"/>
    <property type="molecule type" value="Genomic_DNA"/>
</dbReference>
<proteinExistence type="predicted"/>
<reference evidence="1 2" key="1">
    <citation type="journal article" date="2011" name="J. Bacteriol.">
        <title>Genome sequence of the plant-pathogenic bacterium Dickeya dadantii 3937.</title>
        <authorList>
            <person name="Glasner J.D."/>
            <person name="Yang C.H."/>
            <person name="Reverchon S."/>
            <person name="Hugouvieux-Cotte-Pattat N."/>
            <person name="Condemine G."/>
            <person name="Bohin J.P."/>
            <person name="Van Gijsegem F."/>
            <person name="Yang S."/>
            <person name="Franza T."/>
            <person name="Expert D."/>
            <person name="Plunkett G. III"/>
            <person name="San Francisco M.J."/>
            <person name="Charkowski A.O."/>
            <person name="Py B."/>
            <person name="Bell K."/>
            <person name="Rauscher L."/>
            <person name="Rodriguez-Palenzuela P."/>
            <person name="Toussaint A."/>
            <person name="Holeva M.C."/>
            <person name="He S.Y."/>
            <person name="Douet V."/>
            <person name="Boccara M."/>
            <person name="Blanco C."/>
            <person name="Toth I."/>
            <person name="Anderson B.D."/>
            <person name="Biehl B.S."/>
            <person name="Mau B."/>
            <person name="Flynn S.M."/>
            <person name="Barras F."/>
            <person name="Lindeberg M."/>
            <person name="Birch P.R."/>
            <person name="Tsuyumu S."/>
            <person name="Shi X."/>
            <person name="Hibbing M."/>
            <person name="Yap M.N."/>
            <person name="Carpentier M."/>
            <person name="Dassa E."/>
            <person name="Umehara M."/>
            <person name="Kim J.F."/>
            <person name="Rusch M."/>
            <person name="Soni P."/>
            <person name="Mayhew G.F."/>
            <person name="Fouts D.E."/>
            <person name="Gill S.R."/>
            <person name="Blattner F.R."/>
            <person name="Keen N.T."/>
            <person name="Perna N.T."/>
        </authorList>
    </citation>
    <scope>NUCLEOTIDE SEQUENCE [LARGE SCALE GENOMIC DNA]</scope>
    <source>
        <strain evidence="1 2">3937</strain>
    </source>
</reference>
<dbReference type="AlphaFoldDB" id="E0SLU5"/>
<protein>
    <submittedName>
        <fullName evidence="1">Uncharacterized protein</fullName>
    </submittedName>
</protein>
<accession>E0SLU5</accession>
<dbReference type="KEGG" id="ddd:Dda3937_04466"/>
<name>E0SLU5_DICD3</name>
<sequence length="111" mass="11699">MHECGETDTADGVKDHMIDAKNSILKGNHYVDISYPPASGRGAGAGCVCGATRWGEPGGVGQRRHPDLRRFRRAVASGAEPVCTAIRGAAFLRSGVDSGENQSGPAWFLQC</sequence>
<keyword evidence="2" id="KW-1185">Reference proteome</keyword>
<evidence type="ECO:0000313" key="1">
    <source>
        <dbReference type="EMBL" id="ADM96929.1"/>
    </source>
</evidence>
<dbReference type="HOGENOM" id="CLU_2154342_0_0_6"/>
<gene>
    <name evidence="1" type="ordered locus">Dda3937_04466</name>
</gene>
<evidence type="ECO:0000313" key="2">
    <source>
        <dbReference type="Proteomes" id="UP000006859"/>
    </source>
</evidence>
<dbReference type="Proteomes" id="UP000006859">
    <property type="component" value="Chromosome"/>
</dbReference>